<name>A0A0L6V518_9BASI</name>
<evidence type="ECO:0000256" key="1">
    <source>
        <dbReference type="ARBA" id="ARBA00022723"/>
    </source>
</evidence>
<accession>A0A0L6V518</accession>
<dbReference type="EMBL" id="LAVV01007532">
    <property type="protein sequence ID" value="KNZ55632.1"/>
    <property type="molecule type" value="Genomic_DNA"/>
</dbReference>
<evidence type="ECO:0000256" key="2">
    <source>
        <dbReference type="ARBA" id="ARBA00022833"/>
    </source>
</evidence>
<dbReference type="GO" id="GO:0046872">
    <property type="term" value="F:metal ion binding"/>
    <property type="evidence" value="ECO:0007669"/>
    <property type="project" value="UniProtKB-KW"/>
</dbReference>
<dbReference type="InterPro" id="IPR040048">
    <property type="entry name" value="ZNF277"/>
</dbReference>
<organism evidence="3 4">
    <name type="scientific">Puccinia sorghi</name>
    <dbReference type="NCBI Taxonomy" id="27349"/>
    <lineage>
        <taxon>Eukaryota</taxon>
        <taxon>Fungi</taxon>
        <taxon>Dikarya</taxon>
        <taxon>Basidiomycota</taxon>
        <taxon>Pucciniomycotina</taxon>
        <taxon>Pucciniomycetes</taxon>
        <taxon>Pucciniales</taxon>
        <taxon>Pucciniaceae</taxon>
        <taxon>Puccinia</taxon>
    </lineage>
</organism>
<dbReference type="SUPFAM" id="SSF57667">
    <property type="entry name" value="beta-beta-alpha zinc fingers"/>
    <property type="match status" value="1"/>
</dbReference>
<dbReference type="InterPro" id="IPR036236">
    <property type="entry name" value="Znf_C2H2_sf"/>
</dbReference>
<sequence length="181" mass="19850">MSQSCVDAPGSIAWDAYLNNDMPPTTSGNRGFVPLDVGSVCSESDDDQPLEGDDQWDDWVEDASTPTITLIHPSVTAPSVEAALKHDLDTHGFCFRSLIKKLGLDAIGRIKLINWIRAGPSNSRPKAELENLTESNPDWLKNGAEEWLIPSLPDDEMLRFDFDEEADLVDEANTAAVTPKP</sequence>
<comment type="caution">
    <text evidence="3">The sequence shown here is derived from an EMBL/GenBank/DDBJ whole genome shotgun (WGS) entry which is preliminary data.</text>
</comment>
<evidence type="ECO:0000313" key="4">
    <source>
        <dbReference type="Proteomes" id="UP000037035"/>
    </source>
</evidence>
<reference evidence="3 4" key="1">
    <citation type="submission" date="2015-08" db="EMBL/GenBank/DDBJ databases">
        <title>Next Generation Sequencing and Analysis of the Genome of Puccinia sorghi L Schw, the Causal Agent of Maize Common Rust.</title>
        <authorList>
            <person name="Rochi L."/>
            <person name="Burguener G."/>
            <person name="Darino M."/>
            <person name="Turjanski A."/>
            <person name="Kreff E."/>
            <person name="Dieguez M.J."/>
            <person name="Sacco F."/>
        </authorList>
    </citation>
    <scope>NUCLEOTIDE SEQUENCE [LARGE SCALE GENOMIC DNA]</scope>
    <source>
        <strain evidence="3 4">RO10H11247</strain>
    </source>
</reference>
<keyword evidence="1" id="KW-0479">Metal-binding</keyword>
<gene>
    <name evidence="3" type="ORF">VP01_2627g1</name>
</gene>
<dbReference type="PANTHER" id="PTHR13267">
    <property type="entry name" value="ZINC FINGER PROTEIN 277"/>
    <property type="match status" value="1"/>
</dbReference>
<protein>
    <submittedName>
        <fullName evidence="3">Uncharacterized protein</fullName>
    </submittedName>
</protein>
<keyword evidence="4" id="KW-1185">Reference proteome</keyword>
<proteinExistence type="predicted"/>
<dbReference type="STRING" id="27349.A0A0L6V518"/>
<dbReference type="VEuPathDB" id="FungiDB:VP01_2627g1"/>
<evidence type="ECO:0000313" key="3">
    <source>
        <dbReference type="EMBL" id="KNZ55632.1"/>
    </source>
</evidence>
<dbReference type="PANTHER" id="PTHR13267:SF3">
    <property type="entry name" value="ZINC FINGER PROTEIN 277"/>
    <property type="match status" value="1"/>
</dbReference>
<dbReference type="AlphaFoldDB" id="A0A0L6V518"/>
<dbReference type="Proteomes" id="UP000037035">
    <property type="component" value="Unassembled WGS sequence"/>
</dbReference>
<dbReference type="OrthoDB" id="2503630at2759"/>
<keyword evidence="2" id="KW-0862">Zinc</keyword>